<name>A0A1Y5TW15_9RHOB</name>
<keyword evidence="1" id="KW-0175">Coiled coil</keyword>
<gene>
    <name evidence="3" type="ORF">TRL7639_04525</name>
</gene>
<dbReference type="NCBIfam" id="TIGR04176">
    <property type="entry name" value="MarR_EPS"/>
    <property type="match status" value="1"/>
</dbReference>
<dbReference type="InterPro" id="IPR036388">
    <property type="entry name" value="WH-like_DNA-bd_sf"/>
</dbReference>
<protein>
    <submittedName>
        <fullName evidence="3">MarR family protein</fullName>
    </submittedName>
</protein>
<evidence type="ECO:0000259" key="2">
    <source>
        <dbReference type="SMART" id="SM00347"/>
    </source>
</evidence>
<dbReference type="InterPro" id="IPR026433">
    <property type="entry name" value="MarR_EPS"/>
</dbReference>
<reference evidence="3 4" key="1">
    <citation type="submission" date="2017-03" db="EMBL/GenBank/DDBJ databases">
        <authorList>
            <person name="Afonso C.L."/>
            <person name="Miller P.J."/>
            <person name="Scott M.A."/>
            <person name="Spackman E."/>
            <person name="Goraichik I."/>
            <person name="Dimitrov K.M."/>
            <person name="Suarez D.L."/>
            <person name="Swayne D.E."/>
        </authorList>
    </citation>
    <scope>NUCLEOTIDE SEQUENCE [LARGE SCALE GENOMIC DNA]</scope>
    <source>
        <strain evidence="3 4">CECT 7639</strain>
    </source>
</reference>
<dbReference type="Proteomes" id="UP000193077">
    <property type="component" value="Unassembled WGS sequence"/>
</dbReference>
<dbReference type="AlphaFoldDB" id="A0A1Y5TW15"/>
<dbReference type="InterPro" id="IPR000835">
    <property type="entry name" value="HTH_MarR-typ"/>
</dbReference>
<organism evidence="3 4">
    <name type="scientific">Falsiruegeria litorea R37</name>
    <dbReference type="NCBI Taxonomy" id="1200284"/>
    <lineage>
        <taxon>Bacteria</taxon>
        <taxon>Pseudomonadati</taxon>
        <taxon>Pseudomonadota</taxon>
        <taxon>Alphaproteobacteria</taxon>
        <taxon>Rhodobacterales</taxon>
        <taxon>Roseobacteraceae</taxon>
        <taxon>Falsiruegeria</taxon>
    </lineage>
</organism>
<dbReference type="GO" id="GO:0003700">
    <property type="term" value="F:DNA-binding transcription factor activity"/>
    <property type="evidence" value="ECO:0007669"/>
    <property type="project" value="InterPro"/>
</dbReference>
<sequence>MHSSLAEAIRFQLGDVPWLQNSLVHGFVVISSPLHREEIFLVNIKKCFVLCQIKICVHALNVVIADPISRDRQCGSYSDPAMQNPNDNDLRVMRVLEQSPQMSQREIALHLKMSLGSVNYCLKALIDKGLVKVQNFRTSENRLAYAYVLTPAGLLEKVQLTKRFLRIKLEEYQRIESEIDALEEELRATAGNGGEIGPTPKG</sequence>
<dbReference type="EMBL" id="FWFO01000010">
    <property type="protein sequence ID" value="SLN74426.1"/>
    <property type="molecule type" value="Genomic_DNA"/>
</dbReference>
<evidence type="ECO:0000256" key="1">
    <source>
        <dbReference type="SAM" id="Coils"/>
    </source>
</evidence>
<evidence type="ECO:0000313" key="4">
    <source>
        <dbReference type="Proteomes" id="UP000193077"/>
    </source>
</evidence>
<proteinExistence type="predicted"/>
<dbReference type="InterPro" id="IPR036390">
    <property type="entry name" value="WH_DNA-bd_sf"/>
</dbReference>
<accession>A0A1Y5TW15</accession>
<dbReference type="SUPFAM" id="SSF46785">
    <property type="entry name" value="Winged helix' DNA-binding domain"/>
    <property type="match status" value="1"/>
</dbReference>
<feature type="domain" description="HTH marR-type" evidence="2">
    <location>
        <begin position="78"/>
        <end position="184"/>
    </location>
</feature>
<feature type="coiled-coil region" evidence="1">
    <location>
        <begin position="155"/>
        <end position="192"/>
    </location>
</feature>
<dbReference type="Pfam" id="PF13412">
    <property type="entry name" value="HTH_24"/>
    <property type="match status" value="1"/>
</dbReference>
<evidence type="ECO:0000313" key="3">
    <source>
        <dbReference type="EMBL" id="SLN74426.1"/>
    </source>
</evidence>
<dbReference type="SMART" id="SM00347">
    <property type="entry name" value="HTH_MARR"/>
    <property type="match status" value="1"/>
</dbReference>
<dbReference type="Gene3D" id="1.10.10.10">
    <property type="entry name" value="Winged helix-like DNA-binding domain superfamily/Winged helix DNA-binding domain"/>
    <property type="match status" value="1"/>
</dbReference>
<keyword evidence="4" id="KW-1185">Reference proteome</keyword>